<proteinExistence type="predicted"/>
<dbReference type="STRING" id="37653.A0A0L8HSC9"/>
<dbReference type="GO" id="GO:0005737">
    <property type="term" value="C:cytoplasm"/>
    <property type="evidence" value="ECO:0007669"/>
    <property type="project" value="TreeGrafter"/>
</dbReference>
<protein>
    <recommendedName>
        <fullName evidence="3">DUF3105 domain-containing protein</fullName>
    </recommendedName>
</protein>
<sequence length="313" mass="35798">MENRNSMNFIDAAMLFNSHQHRMDPHYKKMLFLTLLSLLLLSECESMSVKEYSSLPENLKTKDKDDNHGGIKMGVVSKFCDDGKVYLDVDLKDSTIGYKCEYDINHANQVPFYEVSSDEEEDPPIHVCLPENITYDKDIPTSGSHRPLWPIYGGYKYLPPQRWLHSLEHGAAVFLYHPCADKVNISYFKRIAFGCLKKIIVTPSSKVPKSRPFVVVVYKKKLLMNTVQEDVITKFLETNDWFVAPEHNVWTDGIYSLDLQKSSYNNSLLQDNYKNICLEEFISTNTTAAAVTTTAATTTADNNNNTNYSFQKL</sequence>
<dbReference type="EMBL" id="KQ417395">
    <property type="protein sequence ID" value="KOF92114.1"/>
    <property type="molecule type" value="Genomic_DNA"/>
</dbReference>
<reference evidence="2" key="1">
    <citation type="submission" date="2015-07" db="EMBL/GenBank/DDBJ databases">
        <title>MeaNS - Measles Nucleotide Surveillance Program.</title>
        <authorList>
            <person name="Tran T."/>
            <person name="Druce J."/>
        </authorList>
    </citation>
    <scope>NUCLEOTIDE SEQUENCE</scope>
    <source>
        <strain evidence="2">UCB-OBI-ISO-001</strain>
        <tissue evidence="2">Gonad</tissue>
    </source>
</reference>
<dbReference type="Pfam" id="PF11303">
    <property type="entry name" value="DUF3105"/>
    <property type="match status" value="1"/>
</dbReference>
<feature type="signal peptide" evidence="1">
    <location>
        <begin position="1"/>
        <end position="46"/>
    </location>
</feature>
<dbReference type="InterPro" id="IPR021454">
    <property type="entry name" value="DUF3105"/>
</dbReference>
<feature type="chain" id="PRO_5005583982" description="DUF3105 domain-containing protein" evidence="1">
    <location>
        <begin position="47"/>
        <end position="313"/>
    </location>
</feature>
<gene>
    <name evidence="2" type="ORF">OCBIM_22007267mg</name>
</gene>
<name>A0A0L8HSC9_OCTBM</name>
<keyword evidence="1" id="KW-0732">Signal</keyword>
<accession>A0A0L8HSC9</accession>
<evidence type="ECO:0008006" key="3">
    <source>
        <dbReference type="Google" id="ProtNLM"/>
    </source>
</evidence>
<evidence type="ECO:0000313" key="2">
    <source>
        <dbReference type="EMBL" id="KOF92114.1"/>
    </source>
</evidence>
<organism evidence="2">
    <name type="scientific">Octopus bimaculoides</name>
    <name type="common">California two-spotted octopus</name>
    <dbReference type="NCBI Taxonomy" id="37653"/>
    <lineage>
        <taxon>Eukaryota</taxon>
        <taxon>Metazoa</taxon>
        <taxon>Spiralia</taxon>
        <taxon>Lophotrochozoa</taxon>
        <taxon>Mollusca</taxon>
        <taxon>Cephalopoda</taxon>
        <taxon>Coleoidea</taxon>
        <taxon>Octopodiformes</taxon>
        <taxon>Octopoda</taxon>
        <taxon>Incirrata</taxon>
        <taxon>Octopodidae</taxon>
        <taxon>Octopus</taxon>
    </lineage>
</organism>
<dbReference type="PANTHER" id="PTHR34179:SF1">
    <property type="entry name" value="TUMOR PROTEIN P53-INDUCIBLE PROTEIN 13"/>
    <property type="match status" value="1"/>
</dbReference>
<dbReference type="OrthoDB" id="5960270at2759"/>
<evidence type="ECO:0000256" key="1">
    <source>
        <dbReference type="SAM" id="SignalP"/>
    </source>
</evidence>
<dbReference type="OMA" id="WARFGEY"/>
<dbReference type="PANTHER" id="PTHR34179">
    <property type="entry name" value="TUMOR PROTEIN P53-INDUCIBLE PROTEIN 13"/>
    <property type="match status" value="1"/>
</dbReference>
<dbReference type="AlphaFoldDB" id="A0A0L8HSC9"/>